<dbReference type="Proteomes" id="UP000004090">
    <property type="component" value="Unassembled WGS sequence"/>
</dbReference>
<keyword evidence="7 8" id="KW-0464">Manganese</keyword>
<proteinExistence type="inferred from homology"/>
<dbReference type="InterPro" id="IPR022929">
    <property type="entry name" value="Put_MntP"/>
</dbReference>
<comment type="caution">
    <text evidence="9">The sequence shown here is derived from an EMBL/GenBank/DDBJ whole genome shotgun (WGS) entry which is preliminary data.</text>
</comment>
<sequence length="212" mass="23396">MHEMTRLAYDVFVCRSFLFLSLGGTAMNFLSLVLLGIGLAMDASCVSMAKGMTMEKSQRFRYALSLGLAFGFFQGFMPFLGWWAGSYFQDFITSIDHWIAFLLLGIIGFHMIKEALHPEENEEATVLNFKTILLLSIATSIDALAVGISFAFLKVDIMSAVSIIGITTFVLSFISVYIGNRLGDMLEKYAGILGGAILIFIGLKILIEHLFA</sequence>
<feature type="transmembrane region" description="Helical" evidence="8">
    <location>
        <begin position="157"/>
        <end position="177"/>
    </location>
</feature>
<dbReference type="HOGENOM" id="CLU_096410_3_0_9"/>
<keyword evidence="2 8" id="KW-1003">Cell membrane</keyword>
<evidence type="ECO:0000256" key="4">
    <source>
        <dbReference type="ARBA" id="ARBA00022989"/>
    </source>
</evidence>
<dbReference type="EMBL" id="ABAW02000018">
    <property type="protein sequence ID" value="EDP11783.1"/>
    <property type="molecule type" value="Genomic_DNA"/>
</dbReference>
<evidence type="ECO:0000256" key="5">
    <source>
        <dbReference type="ARBA" id="ARBA00023065"/>
    </source>
</evidence>
<gene>
    <name evidence="8" type="primary">mntP</name>
    <name evidence="9" type="ORF">EUBDOL_00962</name>
</gene>
<dbReference type="SUPFAM" id="SSF103473">
    <property type="entry name" value="MFS general substrate transporter"/>
    <property type="match status" value="1"/>
</dbReference>
<keyword evidence="4 8" id="KW-1133">Transmembrane helix</keyword>
<evidence type="ECO:0000256" key="1">
    <source>
        <dbReference type="ARBA" id="ARBA00022448"/>
    </source>
</evidence>
<dbReference type="PANTHER" id="PTHR35529:SF1">
    <property type="entry name" value="MANGANESE EFFLUX PUMP MNTP-RELATED"/>
    <property type="match status" value="1"/>
</dbReference>
<dbReference type="HAMAP" id="MF_01521">
    <property type="entry name" value="MntP_pump"/>
    <property type="match status" value="1"/>
</dbReference>
<dbReference type="InterPro" id="IPR036259">
    <property type="entry name" value="MFS_trans_sf"/>
</dbReference>
<evidence type="ECO:0000256" key="8">
    <source>
        <dbReference type="HAMAP-Rule" id="MF_01521"/>
    </source>
</evidence>
<reference evidence="9 10" key="1">
    <citation type="submission" date="2007-09" db="EMBL/GenBank/DDBJ databases">
        <title>Draft genome sequence of Eubacterium dolichum (DSM 3991).</title>
        <authorList>
            <person name="Sudarsanam P."/>
            <person name="Ley R."/>
            <person name="Guruge J."/>
            <person name="Turnbaugh P.J."/>
            <person name="Mahowald M."/>
            <person name="Liep D."/>
            <person name="Gordon J."/>
        </authorList>
    </citation>
    <scope>NUCLEOTIDE SEQUENCE [LARGE SCALE GENOMIC DNA]</scope>
    <source>
        <strain evidence="9 10">DSM 3991</strain>
    </source>
</reference>
<evidence type="ECO:0000313" key="10">
    <source>
        <dbReference type="Proteomes" id="UP000004090"/>
    </source>
</evidence>
<keyword evidence="1 8" id="KW-0813">Transport</keyword>
<dbReference type="STRING" id="428127.EUBDOL_00962"/>
<feature type="transmembrane region" description="Helical" evidence="8">
    <location>
        <begin position="132"/>
        <end position="151"/>
    </location>
</feature>
<feature type="transmembrane region" description="Helical" evidence="8">
    <location>
        <begin position="189"/>
        <end position="207"/>
    </location>
</feature>
<reference evidence="9 10" key="2">
    <citation type="submission" date="2007-09" db="EMBL/GenBank/DDBJ databases">
        <authorList>
            <person name="Fulton L."/>
            <person name="Clifton S."/>
            <person name="Fulton B."/>
            <person name="Xu J."/>
            <person name="Minx P."/>
            <person name="Pepin K.H."/>
            <person name="Johnson M."/>
            <person name="Thiruvilangam P."/>
            <person name="Bhonagiri V."/>
            <person name="Nash W.E."/>
            <person name="Mardis E.R."/>
            <person name="Wilson R.K."/>
        </authorList>
    </citation>
    <scope>NUCLEOTIDE SEQUENCE [LARGE SCALE GENOMIC DNA]</scope>
    <source>
        <strain evidence="9 10">DSM 3991</strain>
    </source>
</reference>
<dbReference type="PANTHER" id="PTHR35529">
    <property type="entry name" value="MANGANESE EFFLUX PUMP MNTP-RELATED"/>
    <property type="match status" value="1"/>
</dbReference>
<evidence type="ECO:0000256" key="2">
    <source>
        <dbReference type="ARBA" id="ARBA00022475"/>
    </source>
</evidence>
<evidence type="ECO:0000256" key="6">
    <source>
        <dbReference type="ARBA" id="ARBA00023136"/>
    </source>
</evidence>
<comment type="function">
    <text evidence="8">Probably functions as a manganese efflux pump.</text>
</comment>
<feature type="transmembrane region" description="Helical" evidence="8">
    <location>
        <begin position="17"/>
        <end position="41"/>
    </location>
</feature>
<dbReference type="GO" id="GO:0005886">
    <property type="term" value="C:plasma membrane"/>
    <property type="evidence" value="ECO:0007669"/>
    <property type="project" value="UniProtKB-SubCell"/>
</dbReference>
<keyword evidence="5 8" id="KW-0406">Ion transport</keyword>
<protein>
    <recommendedName>
        <fullName evidence="8">Putative manganese efflux pump MntP</fullName>
    </recommendedName>
</protein>
<feature type="transmembrane region" description="Helical" evidence="8">
    <location>
        <begin position="91"/>
        <end position="112"/>
    </location>
</feature>
<keyword evidence="6 8" id="KW-0472">Membrane</keyword>
<dbReference type="eggNOG" id="COG1971">
    <property type="taxonomic scope" value="Bacteria"/>
</dbReference>
<accession>A8RAZ7</accession>
<dbReference type="InterPro" id="IPR003810">
    <property type="entry name" value="Mntp/YtaF"/>
</dbReference>
<keyword evidence="3 8" id="KW-0812">Transmembrane</keyword>
<dbReference type="GO" id="GO:0005384">
    <property type="term" value="F:manganese ion transmembrane transporter activity"/>
    <property type="evidence" value="ECO:0007669"/>
    <property type="project" value="UniProtKB-UniRule"/>
</dbReference>
<dbReference type="AlphaFoldDB" id="A8RAZ7"/>
<feature type="transmembrane region" description="Helical" evidence="8">
    <location>
        <begin position="62"/>
        <end position="85"/>
    </location>
</feature>
<name>A8RAZ7_9FIRM</name>
<evidence type="ECO:0000313" key="9">
    <source>
        <dbReference type="EMBL" id="EDP11783.1"/>
    </source>
</evidence>
<evidence type="ECO:0000256" key="7">
    <source>
        <dbReference type="ARBA" id="ARBA00023211"/>
    </source>
</evidence>
<comment type="similarity">
    <text evidence="8">Belongs to the MntP (TC 9.B.29) family.</text>
</comment>
<evidence type="ECO:0000256" key="3">
    <source>
        <dbReference type="ARBA" id="ARBA00022692"/>
    </source>
</evidence>
<organism evidence="9 10">
    <name type="scientific">Amedibacillus dolichus DSM 3991</name>
    <dbReference type="NCBI Taxonomy" id="428127"/>
    <lineage>
        <taxon>Bacteria</taxon>
        <taxon>Bacillati</taxon>
        <taxon>Bacillota</taxon>
        <taxon>Erysipelotrichia</taxon>
        <taxon>Erysipelotrichales</taxon>
        <taxon>Erysipelotrichaceae</taxon>
        <taxon>Amedibacillus</taxon>
    </lineage>
</organism>
<comment type="subcellular location">
    <subcellularLocation>
        <location evidence="8">Cell membrane</location>
        <topology evidence="8">Multi-pass membrane protein</topology>
    </subcellularLocation>
</comment>
<dbReference type="Pfam" id="PF02659">
    <property type="entry name" value="Mntp"/>
    <property type="match status" value="1"/>
</dbReference>